<proteinExistence type="predicted"/>
<evidence type="ECO:0000256" key="11">
    <source>
        <dbReference type="ARBA" id="ARBA00023014"/>
    </source>
</evidence>
<evidence type="ECO:0000256" key="8">
    <source>
        <dbReference type="ARBA" id="ARBA00022839"/>
    </source>
</evidence>
<dbReference type="InterPro" id="IPR011604">
    <property type="entry name" value="PDDEXK-like_dom_sf"/>
</dbReference>
<evidence type="ECO:0000256" key="2">
    <source>
        <dbReference type="ARBA" id="ARBA00022722"/>
    </source>
</evidence>
<dbReference type="PANTHER" id="PTHR30591:SF1">
    <property type="entry name" value="RECBCD ENZYME SUBUNIT RECC"/>
    <property type="match status" value="1"/>
</dbReference>
<evidence type="ECO:0000256" key="3">
    <source>
        <dbReference type="ARBA" id="ARBA00022723"/>
    </source>
</evidence>
<keyword evidence="4" id="KW-0547">Nucleotide-binding</keyword>
<dbReference type="SUPFAM" id="SSF52540">
    <property type="entry name" value="P-loop containing nucleoside triphosphate hydrolases"/>
    <property type="match status" value="1"/>
</dbReference>
<keyword evidence="9" id="KW-0067">ATP-binding</keyword>
<evidence type="ECO:0000259" key="14">
    <source>
        <dbReference type="Pfam" id="PF12705"/>
    </source>
</evidence>
<evidence type="ECO:0000256" key="6">
    <source>
        <dbReference type="ARBA" id="ARBA00022801"/>
    </source>
</evidence>
<dbReference type="Gene3D" id="3.90.320.10">
    <property type="match status" value="1"/>
</dbReference>
<keyword evidence="17" id="KW-1185">Reference proteome</keyword>
<dbReference type="GO" id="GO:0046872">
    <property type="term" value="F:metal ion binding"/>
    <property type="evidence" value="ECO:0007669"/>
    <property type="project" value="UniProtKB-KW"/>
</dbReference>
<keyword evidence="13" id="KW-0234">DNA repair</keyword>
<dbReference type="InterPro" id="IPR038726">
    <property type="entry name" value="PDDEXK_AddAB-type"/>
</dbReference>
<dbReference type="PANTHER" id="PTHR30591">
    <property type="entry name" value="RECBCD ENZYME SUBUNIT RECC"/>
    <property type="match status" value="1"/>
</dbReference>
<evidence type="ECO:0000256" key="4">
    <source>
        <dbReference type="ARBA" id="ARBA00022741"/>
    </source>
</evidence>
<evidence type="ECO:0000256" key="10">
    <source>
        <dbReference type="ARBA" id="ARBA00023004"/>
    </source>
</evidence>
<dbReference type="InterPro" id="IPR027417">
    <property type="entry name" value="P-loop_NTPase"/>
</dbReference>
<reference evidence="16 17" key="1">
    <citation type="journal article" date="2023" name="Int. J. Syst. Evol. Microbiol.">
        <title>Sellimonas catena sp. nov., isolated from human faeces.</title>
        <authorList>
            <person name="Hisatomi A."/>
            <person name="Ohkuma M."/>
            <person name="Sakamoto M."/>
        </authorList>
    </citation>
    <scope>NUCLEOTIDE SEQUENCE [LARGE SCALE GENOMIC DNA]</scope>
    <source>
        <strain evidence="16 17">12EGH17</strain>
    </source>
</reference>
<dbReference type="GO" id="GO:0003677">
    <property type="term" value="F:DNA binding"/>
    <property type="evidence" value="ECO:0007669"/>
    <property type="project" value="UniProtKB-KW"/>
</dbReference>
<dbReference type="GO" id="GO:0005524">
    <property type="term" value="F:ATP binding"/>
    <property type="evidence" value="ECO:0007669"/>
    <property type="project" value="UniProtKB-KW"/>
</dbReference>
<dbReference type="InterPro" id="IPR049035">
    <property type="entry name" value="ADDB_N"/>
</dbReference>
<evidence type="ECO:0000256" key="1">
    <source>
        <dbReference type="ARBA" id="ARBA00022485"/>
    </source>
</evidence>
<dbReference type="Pfam" id="PF12705">
    <property type="entry name" value="PDDEXK_1"/>
    <property type="match status" value="1"/>
</dbReference>
<evidence type="ECO:0000256" key="13">
    <source>
        <dbReference type="ARBA" id="ARBA00023204"/>
    </source>
</evidence>
<dbReference type="InterPro" id="IPR014140">
    <property type="entry name" value="DNA_helicase_suAddB"/>
</dbReference>
<organism evidence="16 17">
    <name type="scientific">Sellimonas catena</name>
    <dbReference type="NCBI Taxonomy" id="2994035"/>
    <lineage>
        <taxon>Bacteria</taxon>
        <taxon>Bacillati</taxon>
        <taxon>Bacillota</taxon>
        <taxon>Clostridia</taxon>
        <taxon>Lachnospirales</taxon>
        <taxon>Lachnospiraceae</taxon>
        <taxon>Sellimonas</taxon>
    </lineage>
</organism>
<keyword evidence="2" id="KW-0540">Nuclease</keyword>
<evidence type="ECO:0000256" key="12">
    <source>
        <dbReference type="ARBA" id="ARBA00023125"/>
    </source>
</evidence>
<feature type="domain" description="PD-(D/E)XK endonuclease-like" evidence="14">
    <location>
        <begin position="764"/>
        <end position="1079"/>
    </location>
</feature>
<keyword evidence="6" id="KW-0378">Hydrolase</keyword>
<dbReference type="NCBIfam" id="TIGR02773">
    <property type="entry name" value="addB_Gpos"/>
    <property type="match status" value="1"/>
</dbReference>
<keyword evidence="7 16" id="KW-0347">Helicase</keyword>
<keyword evidence="11" id="KW-0411">Iron-sulfur</keyword>
<keyword evidence="3" id="KW-0479">Metal-binding</keyword>
<keyword evidence="10" id="KW-0408">Iron</keyword>
<dbReference type="AlphaFoldDB" id="A0A9W6C880"/>
<dbReference type="GO" id="GO:0000724">
    <property type="term" value="P:double-strand break repair via homologous recombination"/>
    <property type="evidence" value="ECO:0007669"/>
    <property type="project" value="InterPro"/>
</dbReference>
<dbReference type="GO" id="GO:0004386">
    <property type="term" value="F:helicase activity"/>
    <property type="evidence" value="ECO:0007669"/>
    <property type="project" value="UniProtKB-KW"/>
</dbReference>
<evidence type="ECO:0000256" key="5">
    <source>
        <dbReference type="ARBA" id="ARBA00022763"/>
    </source>
</evidence>
<dbReference type="Pfam" id="PF21445">
    <property type="entry name" value="ADDB_N"/>
    <property type="match status" value="1"/>
</dbReference>
<protein>
    <submittedName>
        <fullName evidence="16">ATP-dependent helicase/deoxyribonuclease subunit B</fullName>
    </submittedName>
</protein>
<sequence length="1115" mass="128277">MALQFIFGSSGSGKSHSLYQKTVEEAAANPEKTYIVLVPEQFSMQTQKDLVEASPNHAIMNIDVLSFGRLAYRVMEETGGNDRIVLDDEGKNLILRKIAGDYEDDLTVLRGNLKRQGYISEVKSVISEFTQYDIGEEELDRMMEQAGEGTSLYYKLSDLKKVYEGFYAYLEEKYITREEILDLLCERVPQSAILRDSIIALDGFTGFTPVQNRLLEQLLKVCQEVRVTVTIPKNENPYLYQGPYQLFSLSKEMTTKLLAICREKKITVNDPVWMEGEIPYRFRENTPMAFLERHLFRYGKARYEEEQDRIRICHAATPGQEVEAAARKIRSLVRTKGWRYRDFAVIVPDLSAYSDDIRTIFSEYGIPVFADQKRSVLLNPFVEYVRSVTAMIQKGFTYESVFRFLRTGLSGFTMEEVDTLENYVLALGIRGYKKWQGAWIRKSKGMSEEELAKVNHLRVRFIEKVDSLVFVLRQQKKTVRDITEALYDFLVQEGMYGKVREQERFFEKSGEAALAKEYSQVYRIVIDLFDKFVALLGEETVSLEEYGELLDAGLEEAKVGVIPPGIDEVMAGDMERTRLTDIKALFFLGANDSFLPGQLGSGGLLSEYDREKIRSGGTELSAGGKEQAYIQKFYLYTMLTKPQELLYLSYASVAADGTSLRPSYLIRDIQKLFPRLTVTREEERPLKETELTGKNGLELLIQGLQNEETEDPQWQELYAWYKKDSKRSQSLEQVMQAHFYRMPDDRLSKKAAEILYREGIDKGVTRLEKYASCAFAHFMAYGLRLSERQEYEFKPLDWGNLFHKAMEHFAGKAERLDIPVTDITDEMRREMVDACVEESIIDYENTVLYSTKRREYLITRMKRLVDRTVWALLRQQKMGDFRQTGTEVRFAGGVIDRVDTCEDENQVYVKVTDYKTESKSFDITSFYYGLQLQLAVYMNAALELERKKHPNKEVIPAGIFYYQMKDPMVPKSDEEQAEEELLKELRPDGLVNSDPDVLGHLDHTGAKSSLAAPFGRNKDGSVSKTSRAASKAEFGLLSSYTKRKTKQLKEEILKGNVKKEPYELGMNTGCDYCPYHSICGFDERIEGCGYRSLVSKKREEIFRLIARELSEQEGK</sequence>
<dbReference type="GO" id="GO:0004527">
    <property type="term" value="F:exonuclease activity"/>
    <property type="evidence" value="ECO:0007669"/>
    <property type="project" value="UniProtKB-KW"/>
</dbReference>
<comment type="caution">
    <text evidence="16">The sequence shown here is derived from an EMBL/GenBank/DDBJ whole genome shotgun (WGS) entry which is preliminary data.</text>
</comment>
<evidence type="ECO:0000313" key="16">
    <source>
        <dbReference type="EMBL" id="GLG05204.1"/>
    </source>
</evidence>
<accession>A0A9W6C880</accession>
<keyword evidence="8" id="KW-0269">Exonuclease</keyword>
<dbReference type="EMBL" id="BSBO01000025">
    <property type="protein sequence ID" value="GLG05204.1"/>
    <property type="molecule type" value="Genomic_DNA"/>
</dbReference>
<dbReference type="Proteomes" id="UP001145145">
    <property type="component" value="Unassembled WGS sequence"/>
</dbReference>
<keyword evidence="1" id="KW-0004">4Fe-4S</keyword>
<gene>
    <name evidence="16" type="primary">addB</name>
    <name evidence="16" type="ORF">Selli1_23780</name>
</gene>
<dbReference type="Gene3D" id="3.40.50.300">
    <property type="entry name" value="P-loop containing nucleotide triphosphate hydrolases"/>
    <property type="match status" value="3"/>
</dbReference>
<evidence type="ECO:0000256" key="7">
    <source>
        <dbReference type="ARBA" id="ARBA00022806"/>
    </source>
</evidence>
<feature type="domain" description="ATP-dependent helicase/deoxyribonuclease subunit B N-terminal" evidence="15">
    <location>
        <begin position="5"/>
        <end position="292"/>
    </location>
</feature>
<dbReference type="GO" id="GO:0051539">
    <property type="term" value="F:4 iron, 4 sulfur cluster binding"/>
    <property type="evidence" value="ECO:0007669"/>
    <property type="project" value="UniProtKB-KW"/>
</dbReference>
<name>A0A9W6C880_9FIRM</name>
<evidence type="ECO:0000313" key="17">
    <source>
        <dbReference type="Proteomes" id="UP001145145"/>
    </source>
</evidence>
<evidence type="ECO:0000256" key="9">
    <source>
        <dbReference type="ARBA" id="ARBA00022840"/>
    </source>
</evidence>
<evidence type="ECO:0000259" key="15">
    <source>
        <dbReference type="Pfam" id="PF21445"/>
    </source>
</evidence>
<keyword evidence="5" id="KW-0227">DNA damage</keyword>
<keyword evidence="12" id="KW-0238">DNA-binding</keyword>
<dbReference type="RefSeq" id="WP_281873107.1">
    <property type="nucleotide sequence ID" value="NZ_BSBO01000025.1"/>
</dbReference>